<protein>
    <recommendedName>
        <fullName evidence="4">Peptidase C58 YopT-type domain-containing protein</fullName>
    </recommendedName>
</protein>
<dbReference type="SUPFAM" id="SSF54001">
    <property type="entry name" value="Cysteine proteinases"/>
    <property type="match status" value="1"/>
</dbReference>
<organism evidence="5 6">
    <name type="scientific">Akkermansia muciniphila</name>
    <dbReference type="NCBI Taxonomy" id="239935"/>
    <lineage>
        <taxon>Bacteria</taxon>
        <taxon>Pseudomonadati</taxon>
        <taxon>Verrucomicrobiota</taxon>
        <taxon>Verrucomicrobiia</taxon>
        <taxon>Verrucomicrobiales</taxon>
        <taxon>Akkermansiaceae</taxon>
        <taxon>Akkermansia</taxon>
    </lineage>
</organism>
<evidence type="ECO:0000313" key="6">
    <source>
        <dbReference type="Proteomes" id="UP000236000"/>
    </source>
</evidence>
<keyword evidence="2" id="KW-0378">Hydrolase</keyword>
<proteinExistence type="predicted"/>
<dbReference type="RefSeq" id="WP_102713667.1">
    <property type="nucleotide sequence ID" value="NZ_CABMLK010000001.1"/>
</dbReference>
<dbReference type="Gene3D" id="3.90.70.20">
    <property type="match status" value="1"/>
</dbReference>
<reference evidence="5 6" key="1">
    <citation type="journal article" date="2017" name="BMC Genomics">
        <title>Genome sequencing of 39 Akkermansia muciniphila isolates reveals its population structure, genomic and functional diverisity, and global distribution in mammalian gut microbiotas.</title>
        <authorList>
            <person name="Guo X."/>
            <person name="Li S."/>
            <person name="Zhang J."/>
            <person name="Wu F."/>
            <person name="Li X."/>
            <person name="Wu D."/>
            <person name="Zhang M."/>
            <person name="Ou Z."/>
            <person name="Jie Z."/>
            <person name="Yan Q."/>
            <person name="Li P."/>
            <person name="Yi J."/>
            <person name="Peng Y."/>
        </authorList>
    </citation>
    <scope>NUCLEOTIDE SEQUENCE [LARGE SCALE GENOMIC DNA]</scope>
    <source>
        <strain evidence="5 6">GP24</strain>
    </source>
</reference>
<evidence type="ECO:0000256" key="3">
    <source>
        <dbReference type="ARBA" id="ARBA00022807"/>
    </source>
</evidence>
<keyword evidence="1" id="KW-0645">Protease</keyword>
<name>A0A2N8HE54_9BACT</name>
<comment type="caution">
    <text evidence="5">The sequence shown here is derived from an EMBL/GenBank/DDBJ whole genome shotgun (WGS) entry which is preliminary data.</text>
</comment>
<gene>
    <name evidence="5" type="ORF">CXU22_06290</name>
</gene>
<dbReference type="EMBL" id="PJKA01000010">
    <property type="protein sequence ID" value="PNC18237.1"/>
    <property type="molecule type" value="Genomic_DNA"/>
</dbReference>
<evidence type="ECO:0000256" key="2">
    <source>
        <dbReference type="ARBA" id="ARBA00022801"/>
    </source>
</evidence>
<evidence type="ECO:0000259" key="4">
    <source>
        <dbReference type="Pfam" id="PF03543"/>
    </source>
</evidence>
<keyword evidence="3" id="KW-0788">Thiol protease</keyword>
<accession>A0A2N8HE54</accession>
<dbReference type="InterPro" id="IPR038765">
    <property type="entry name" value="Papain-like_cys_pep_sf"/>
</dbReference>
<dbReference type="InterPro" id="IPR006473">
    <property type="entry name" value="Peptidase_C58_Yopt"/>
</dbReference>
<dbReference type="Pfam" id="PF03543">
    <property type="entry name" value="Peptidase_C58"/>
    <property type="match status" value="1"/>
</dbReference>
<dbReference type="GO" id="GO:0004197">
    <property type="term" value="F:cysteine-type endopeptidase activity"/>
    <property type="evidence" value="ECO:0007669"/>
    <property type="project" value="InterPro"/>
</dbReference>
<dbReference type="AlphaFoldDB" id="A0A2N8HE54"/>
<dbReference type="Proteomes" id="UP000236000">
    <property type="component" value="Unassembled WGS sequence"/>
</dbReference>
<evidence type="ECO:0000313" key="5">
    <source>
        <dbReference type="EMBL" id="PNC18237.1"/>
    </source>
</evidence>
<evidence type="ECO:0000256" key="1">
    <source>
        <dbReference type="ARBA" id="ARBA00022670"/>
    </source>
</evidence>
<dbReference type="GO" id="GO:0006508">
    <property type="term" value="P:proteolysis"/>
    <property type="evidence" value="ECO:0007669"/>
    <property type="project" value="UniProtKB-KW"/>
</dbReference>
<dbReference type="OrthoDB" id="6852685at2"/>
<feature type="domain" description="Peptidase C58 YopT-type" evidence="4">
    <location>
        <begin position="22"/>
        <end position="183"/>
    </location>
</feature>
<sequence length="213" mass="24193">MKEIKSFSQGQLIPQTGDIYPSGICLGLVTYWLIACHRHEESQFWADIEHSISPPRNQPISKAPLIYGEGYAAKASVFHEQNDMADVLARSRQAMVIEGKMEMLHNNSVPANFFEKKFMDYAISKILQKDVTISEILQKDVTYTILAIFEERCGHAIGIHNEKGKVHLFDPNFFVLECDSKTDLPGDIKKAFGEINSPYHDRFNKSFSLDAFC</sequence>